<dbReference type="EMBL" id="PSRQ01000037">
    <property type="protein sequence ID" value="PWU23353.1"/>
    <property type="molecule type" value="Genomic_DNA"/>
</dbReference>
<comment type="caution">
    <text evidence="2">The sequence shown here is derived from an EMBL/GenBank/DDBJ whole genome shotgun (WGS) entry which is preliminary data.</text>
</comment>
<dbReference type="AlphaFoldDB" id="A0A317JSP3"/>
<dbReference type="Pfam" id="PF20257">
    <property type="entry name" value="SAM_HAT_C"/>
    <property type="match status" value="1"/>
</dbReference>
<organism evidence="2 3">
    <name type="scientific">Candidatus Cerribacteria bacterium 'Amazon FNV 2010 28 9'</name>
    <dbReference type="NCBI Taxonomy" id="2081795"/>
    <lineage>
        <taxon>Bacteria</taxon>
        <taxon>Candidatus Cerribacteria</taxon>
    </lineage>
</organism>
<dbReference type="InterPro" id="IPR046470">
    <property type="entry name" value="SAM_HAT_C"/>
</dbReference>
<sequence length="273" mass="30124">MFVTIITDCSDANASARQVTRYESYLGVPAFLVGVSMPTTNLDVLPGFGELETATNLIDILDGAEGGRGIAIANVAPRQGQGKHWPNGTPFGYFLYKQTLVIATIDGYVLSLVKKLGLTDHIKVFDIPTVVDAMIKLGYLEEKKRDLIVKSQFRSFEFVPRVAKWLTEGIDVPHEIYDISKVADAPKCISYVDNFGNTVTTMLPEDIGFVAGKEITTKFGTFKCYDRMKDVPNGETAFIIGSWGIEDKRWVAFIIQGQSAAKKYNLSPGTELF</sequence>
<evidence type="ECO:0000259" key="1">
    <source>
        <dbReference type="Pfam" id="PF20257"/>
    </source>
</evidence>
<dbReference type="Proteomes" id="UP000246104">
    <property type="component" value="Unassembled WGS sequence"/>
</dbReference>
<evidence type="ECO:0000313" key="2">
    <source>
        <dbReference type="EMBL" id="PWU23353.1"/>
    </source>
</evidence>
<feature type="domain" description="S-adenosyl-l-methionine hydroxide adenosyltransferase C-terminal" evidence="1">
    <location>
        <begin position="188"/>
        <end position="271"/>
    </location>
</feature>
<dbReference type="Gene3D" id="2.40.30.90">
    <property type="entry name" value="Bacterial fluorinating enzyme like"/>
    <property type="match status" value="1"/>
</dbReference>
<reference evidence="2 3" key="1">
    <citation type="submission" date="2018-02" db="EMBL/GenBank/DDBJ databases">
        <title>Genomic Reconstructions from Amazon Rainforest and Pasture Soil Reveal Novel Insights into the Physiology of Candidate Phyla in Tropical Sites.</title>
        <authorList>
            <person name="Kroeger M.E."/>
            <person name="Delmont T."/>
            <person name="Eren A.M."/>
            <person name="Guo J."/>
            <person name="Meyer K.M."/>
            <person name="Khan K."/>
            <person name="Rodrigues J.L.M."/>
            <person name="Bohannan B.J.M."/>
            <person name="Tringe S."/>
            <person name="Borges C.D."/>
            <person name="Tiedje J."/>
            <person name="Tsai S.M."/>
            <person name="Nusslein K."/>
        </authorList>
    </citation>
    <scope>NUCLEOTIDE SEQUENCE [LARGE SCALE GENOMIC DNA]</scope>
    <source>
        <strain evidence="2">Amazon FNV 2010 28 9</strain>
    </source>
</reference>
<dbReference type="InterPro" id="IPR023227">
    <property type="entry name" value="SAM_OH_AdoTrfase_C_sf"/>
</dbReference>
<name>A0A317JSP3_9BACT</name>
<proteinExistence type="predicted"/>
<protein>
    <recommendedName>
        <fullName evidence="1">S-adenosyl-l-methionine hydroxide adenosyltransferase C-terminal domain-containing protein</fullName>
    </recommendedName>
</protein>
<gene>
    <name evidence="2" type="ORF">C5B42_03295</name>
</gene>
<accession>A0A317JSP3</accession>
<evidence type="ECO:0000313" key="3">
    <source>
        <dbReference type="Proteomes" id="UP000246104"/>
    </source>
</evidence>